<dbReference type="SUPFAM" id="SSF64307">
    <property type="entry name" value="SirA-like"/>
    <property type="match status" value="1"/>
</dbReference>
<accession>A0A241VD37</accession>
<comment type="caution">
    <text evidence="4">The sequence shown here is derived from an EMBL/GenBank/DDBJ whole genome shotgun (WGS) entry which is preliminary data.</text>
</comment>
<evidence type="ECO:0000259" key="1">
    <source>
        <dbReference type="Pfam" id="PF01206"/>
    </source>
</evidence>
<dbReference type="InterPro" id="IPR036868">
    <property type="entry name" value="TusA-like_sf"/>
</dbReference>
<keyword evidence="4" id="KW-0808">Transferase</keyword>
<dbReference type="OrthoDB" id="9797551at2"/>
<feature type="domain" description="UPF0033" evidence="1">
    <location>
        <begin position="10"/>
        <end position="76"/>
    </location>
</feature>
<reference evidence="4 5" key="1">
    <citation type="submission" date="2019-02" db="EMBL/GenBank/DDBJ databases">
        <title>High diversity of culturable Acinetobacter species in natural soil and water ecosystems.</title>
        <authorList>
            <person name="Radolfova-Krizova L."/>
            <person name="Nemec A."/>
        </authorList>
    </citation>
    <scope>NUCLEOTIDE SEQUENCE [LARGE SCALE GENOMIC DNA]</scope>
    <source>
        <strain evidence="4 5">ANC 4281</strain>
    </source>
</reference>
<reference evidence="6 7" key="2">
    <citation type="submission" date="2020-04" db="EMBL/GenBank/DDBJ databases">
        <title>Acinetobacter Taxon 24.</title>
        <authorList>
            <person name="Nemec A."/>
            <person name="Radolfova-Krizova L."/>
            <person name="Higgins P.G."/>
            <person name="Spanelova P."/>
        </authorList>
    </citation>
    <scope>NUCLEOTIDE SEQUENCE [LARGE SCALE GENOMIC DNA]</scope>
    <source>
        <strain evidence="2 6">ANC 4280</strain>
        <strain evidence="3 7">ANC 5380</strain>
    </source>
</reference>
<dbReference type="EMBL" id="JABERL010000011">
    <property type="protein sequence ID" value="NNH76990.1"/>
    <property type="molecule type" value="Genomic_DNA"/>
</dbReference>
<sequence>MNDLANPAIIIDAMGKPCPMPLLMLKRAIKNKSDHLFLLKSSDPHSQQDVTRYCQMHQLKCTMTKITDTEYHYLIES</sequence>
<name>A0A241VD37_9GAMM</name>
<evidence type="ECO:0000313" key="5">
    <source>
        <dbReference type="Proteomes" id="UP000291380"/>
    </source>
</evidence>
<dbReference type="GO" id="GO:0016740">
    <property type="term" value="F:transferase activity"/>
    <property type="evidence" value="ECO:0007669"/>
    <property type="project" value="UniProtKB-KW"/>
</dbReference>
<evidence type="ECO:0000313" key="2">
    <source>
        <dbReference type="EMBL" id="NNH37382.1"/>
    </source>
</evidence>
<dbReference type="STRING" id="1977878.B9T23_12740"/>
<dbReference type="Proteomes" id="UP000532147">
    <property type="component" value="Unassembled WGS sequence"/>
</dbReference>
<evidence type="ECO:0000313" key="4">
    <source>
        <dbReference type="EMBL" id="TCB59098.1"/>
    </source>
</evidence>
<dbReference type="Gene3D" id="3.30.110.40">
    <property type="entry name" value="TusA-like domain"/>
    <property type="match status" value="1"/>
</dbReference>
<evidence type="ECO:0000313" key="6">
    <source>
        <dbReference type="Proteomes" id="UP000532147"/>
    </source>
</evidence>
<dbReference type="AlphaFoldDB" id="A0A241VD37"/>
<dbReference type="EMBL" id="JABERH010000002">
    <property type="protein sequence ID" value="NNH37382.1"/>
    <property type="molecule type" value="Genomic_DNA"/>
</dbReference>
<protein>
    <submittedName>
        <fullName evidence="4">Sulfurtransferase TusA family protein</fullName>
    </submittedName>
</protein>
<evidence type="ECO:0000313" key="3">
    <source>
        <dbReference type="EMBL" id="NNH76990.1"/>
    </source>
</evidence>
<organism evidence="4 5">
    <name type="scientific">Acinetobacter terrae</name>
    <dbReference type="NCBI Taxonomy" id="2731247"/>
    <lineage>
        <taxon>Bacteria</taxon>
        <taxon>Pseudomonadati</taxon>
        <taxon>Pseudomonadota</taxon>
        <taxon>Gammaproteobacteria</taxon>
        <taxon>Moraxellales</taxon>
        <taxon>Moraxellaceae</taxon>
        <taxon>Acinetobacter</taxon>
        <taxon>Acinetobacter Taxon 24</taxon>
    </lineage>
</organism>
<dbReference type="EMBL" id="SJOA01000009">
    <property type="protein sequence ID" value="TCB59098.1"/>
    <property type="molecule type" value="Genomic_DNA"/>
</dbReference>
<dbReference type="Proteomes" id="UP000569202">
    <property type="component" value="Unassembled WGS sequence"/>
</dbReference>
<dbReference type="InterPro" id="IPR001455">
    <property type="entry name" value="TusA-like"/>
</dbReference>
<dbReference type="Proteomes" id="UP000291380">
    <property type="component" value="Unassembled WGS sequence"/>
</dbReference>
<accession>A0A4R0EME2</accession>
<dbReference type="Pfam" id="PF01206">
    <property type="entry name" value="TusA"/>
    <property type="match status" value="1"/>
</dbReference>
<gene>
    <name evidence="4" type="ORF">E0H85_08770</name>
    <name evidence="2" type="ORF">HLH11_01715</name>
    <name evidence="3" type="ORF">HLH17_04725</name>
</gene>
<proteinExistence type="predicted"/>
<evidence type="ECO:0000313" key="7">
    <source>
        <dbReference type="Proteomes" id="UP000569202"/>
    </source>
</evidence>
<dbReference type="RefSeq" id="WP_067723325.1">
    <property type="nucleotide sequence ID" value="NZ_JABERH010000002.1"/>
</dbReference>
<dbReference type="CDD" id="cd00291">
    <property type="entry name" value="SirA_YedF_YeeD"/>
    <property type="match status" value="1"/>
</dbReference>
<accession>A0A7Y2RDY2</accession>